<evidence type="ECO:0000259" key="5">
    <source>
        <dbReference type="Pfam" id="PF14833"/>
    </source>
</evidence>
<dbReference type="Proteomes" id="UP000580654">
    <property type="component" value="Unassembled WGS sequence"/>
</dbReference>
<dbReference type="GO" id="GO:0050661">
    <property type="term" value="F:NADP binding"/>
    <property type="evidence" value="ECO:0007669"/>
    <property type="project" value="InterPro"/>
</dbReference>
<dbReference type="InterPro" id="IPR008927">
    <property type="entry name" value="6-PGluconate_DH-like_C_sf"/>
</dbReference>
<accession>A0A840YBW2</accession>
<dbReference type="PANTHER" id="PTHR43060">
    <property type="entry name" value="3-HYDROXYISOBUTYRATE DEHYDROGENASE-LIKE 1, MITOCHONDRIAL-RELATED"/>
    <property type="match status" value="1"/>
</dbReference>
<keyword evidence="7" id="KW-1185">Reference proteome</keyword>
<dbReference type="GO" id="GO:0016491">
    <property type="term" value="F:oxidoreductase activity"/>
    <property type="evidence" value="ECO:0007669"/>
    <property type="project" value="UniProtKB-KW"/>
</dbReference>
<dbReference type="PIRSF" id="PIRSF000103">
    <property type="entry name" value="HIBADH"/>
    <property type="match status" value="1"/>
</dbReference>
<dbReference type="Pfam" id="PF03446">
    <property type="entry name" value="NAD_binding_2"/>
    <property type="match status" value="1"/>
</dbReference>
<feature type="domain" description="6-phosphogluconate dehydrogenase NADP-binding" evidence="4">
    <location>
        <begin position="6"/>
        <end position="163"/>
    </location>
</feature>
<dbReference type="GO" id="GO:0051287">
    <property type="term" value="F:NAD binding"/>
    <property type="evidence" value="ECO:0007669"/>
    <property type="project" value="InterPro"/>
</dbReference>
<reference evidence="6 7" key="1">
    <citation type="submission" date="2020-08" db="EMBL/GenBank/DDBJ databases">
        <title>Genomic Encyclopedia of Type Strains, Phase IV (KMG-IV): sequencing the most valuable type-strain genomes for metagenomic binning, comparative biology and taxonomic classification.</title>
        <authorList>
            <person name="Goeker M."/>
        </authorList>
    </citation>
    <scope>NUCLEOTIDE SEQUENCE [LARGE SCALE GENOMIC DNA]</scope>
    <source>
        <strain evidence="6 7">DSM 25622</strain>
    </source>
</reference>
<feature type="domain" description="3-hydroxyisobutyrate dehydrogenase-like NAD-binding" evidence="5">
    <location>
        <begin position="166"/>
        <end position="284"/>
    </location>
</feature>
<dbReference type="PANTHER" id="PTHR43060:SF15">
    <property type="entry name" value="3-HYDROXYISOBUTYRATE DEHYDROGENASE-LIKE 1, MITOCHONDRIAL-RELATED"/>
    <property type="match status" value="1"/>
</dbReference>
<evidence type="ECO:0000259" key="4">
    <source>
        <dbReference type="Pfam" id="PF03446"/>
    </source>
</evidence>
<dbReference type="InterPro" id="IPR006115">
    <property type="entry name" value="6PGDH_NADP-bd"/>
</dbReference>
<evidence type="ECO:0000256" key="3">
    <source>
        <dbReference type="PIRSR" id="PIRSR000103-1"/>
    </source>
</evidence>
<organism evidence="6 7">
    <name type="scientific">Muricoccus pecuniae</name>
    <dbReference type="NCBI Taxonomy" id="693023"/>
    <lineage>
        <taxon>Bacteria</taxon>
        <taxon>Pseudomonadati</taxon>
        <taxon>Pseudomonadota</taxon>
        <taxon>Alphaproteobacteria</taxon>
        <taxon>Acetobacterales</taxon>
        <taxon>Roseomonadaceae</taxon>
        <taxon>Muricoccus</taxon>
    </lineage>
</organism>
<dbReference type="AlphaFoldDB" id="A0A840YBW2"/>
<evidence type="ECO:0000313" key="7">
    <source>
        <dbReference type="Proteomes" id="UP000580654"/>
    </source>
</evidence>
<gene>
    <name evidence="6" type="ORF">FHS87_001884</name>
</gene>
<protein>
    <submittedName>
        <fullName evidence="6">3-hydroxyisobutyrate dehydrogenase-like beta-hydroxyacid dehydrogenase</fullName>
    </submittedName>
</protein>
<dbReference type="InterPro" id="IPR015815">
    <property type="entry name" value="HIBADH-related"/>
</dbReference>
<keyword evidence="1" id="KW-0560">Oxidoreductase</keyword>
<dbReference type="SUPFAM" id="SSF48179">
    <property type="entry name" value="6-phosphogluconate dehydrogenase C-terminal domain-like"/>
    <property type="match status" value="1"/>
</dbReference>
<dbReference type="EMBL" id="JACIJD010000007">
    <property type="protein sequence ID" value="MBB5693847.1"/>
    <property type="molecule type" value="Genomic_DNA"/>
</dbReference>
<dbReference type="InterPro" id="IPR013328">
    <property type="entry name" value="6PGD_dom2"/>
</dbReference>
<keyword evidence="2" id="KW-0520">NAD</keyword>
<comment type="caution">
    <text evidence="6">The sequence shown here is derived from an EMBL/GenBank/DDBJ whole genome shotgun (WGS) entry which is preliminary data.</text>
</comment>
<name>A0A840YBW2_9PROT</name>
<feature type="active site" evidence="3">
    <location>
        <position position="172"/>
    </location>
</feature>
<dbReference type="InterPro" id="IPR029154">
    <property type="entry name" value="HIBADH-like_NADP-bd"/>
</dbReference>
<evidence type="ECO:0000313" key="6">
    <source>
        <dbReference type="EMBL" id="MBB5693847.1"/>
    </source>
</evidence>
<dbReference type="Pfam" id="PF14833">
    <property type="entry name" value="NAD_binding_11"/>
    <property type="match status" value="1"/>
</dbReference>
<evidence type="ECO:0000256" key="1">
    <source>
        <dbReference type="ARBA" id="ARBA00023002"/>
    </source>
</evidence>
<sequence>MADPARIGFLGTGIMGGHMACRLAKAGHRVRAWNRTPAKAAALTGHGVALSEDSVAAVADADIAVAMLSSGPVCDEVLVEGGVLAAMRPGSLLVVMSSIPVETARRHAELAAAHGIAVLDAPVSGGERGAREGALSIMAGGKEADFARALPVFAALGCATHVGPSGAGQLAKLANQIIVAGSIATVAEALLLAERGGADPARVREALLGGFAESTVLRQHGLRMIARDFVPGGPAKYQVKDTGTALAFCGALGLDLPVLQLVDRLFADMVAHGDGELDHSGIIREVRRRNGLETG</sequence>
<dbReference type="SUPFAM" id="SSF51735">
    <property type="entry name" value="NAD(P)-binding Rossmann-fold domains"/>
    <property type="match status" value="1"/>
</dbReference>
<dbReference type="Gene3D" id="3.40.50.720">
    <property type="entry name" value="NAD(P)-binding Rossmann-like Domain"/>
    <property type="match status" value="1"/>
</dbReference>
<proteinExistence type="predicted"/>
<dbReference type="Gene3D" id="1.10.1040.10">
    <property type="entry name" value="N-(1-d-carboxylethyl)-l-norvaline Dehydrogenase, domain 2"/>
    <property type="match status" value="1"/>
</dbReference>
<dbReference type="RefSeq" id="WP_184516775.1">
    <property type="nucleotide sequence ID" value="NZ_JACIJD010000007.1"/>
</dbReference>
<evidence type="ECO:0000256" key="2">
    <source>
        <dbReference type="ARBA" id="ARBA00023027"/>
    </source>
</evidence>
<dbReference type="InterPro" id="IPR036291">
    <property type="entry name" value="NAD(P)-bd_dom_sf"/>
</dbReference>